<evidence type="ECO:0000256" key="14">
    <source>
        <dbReference type="ARBA" id="ARBA00039109"/>
    </source>
</evidence>
<comment type="similarity">
    <text evidence="3">Belongs to the glycosyltransferase 29 family.</text>
</comment>
<sequence>MIPQLVLTRDYSFQFVDHEKRIRGQSKERPLCSLRWMVEKDVVLRQYFNFSVPVLMWATDLHPSVWHRLQNHWPPYGWKGLPPNVVNATLTLLKDSSGLLFDRGSLHCVRCAVVGNGGILKGSKQGKAINSHHFVFRVNGAITKGFEEDVGTKTNFYGFTTNTMKNSLLSYQAAGFSKVPQGQDVHYVFIPADIRDYEMLKAGVKGIPVISGVDEGDKPSRYFGHSPALQKFKMLHPDFVTYIKERFLKSPLLESMFPNLYMPSTGALMLMTALHTCDKVSTNHGLGFTSNVSAYGFITKNYQNFSDHYFDKVKQPLVFYANHDMLMESRLWADLHARECFKGPRTDLYEIEGKRRAANGRDNAGCNTATIPGQVTVRASERSSTVNN</sequence>
<dbReference type="Proteomes" id="UP000034805">
    <property type="component" value="Unassembled WGS sequence"/>
</dbReference>
<organism evidence="17 18">
    <name type="scientific">Scleropages formosus</name>
    <name type="common">Asian bonytongue</name>
    <name type="synonym">Osteoglossum formosum</name>
    <dbReference type="NCBI Taxonomy" id="113540"/>
    <lineage>
        <taxon>Eukaryota</taxon>
        <taxon>Metazoa</taxon>
        <taxon>Chordata</taxon>
        <taxon>Craniata</taxon>
        <taxon>Vertebrata</taxon>
        <taxon>Euteleostomi</taxon>
        <taxon>Actinopterygii</taxon>
        <taxon>Neopterygii</taxon>
        <taxon>Teleostei</taxon>
        <taxon>Osteoglossocephala</taxon>
        <taxon>Osteoglossomorpha</taxon>
        <taxon>Osteoglossiformes</taxon>
        <taxon>Osteoglossidae</taxon>
        <taxon>Scleropages</taxon>
    </lineage>
</organism>
<gene>
    <name evidence="17" type="ORF">Z043_102316</name>
</gene>
<evidence type="ECO:0000256" key="9">
    <source>
        <dbReference type="ARBA" id="ARBA00023034"/>
    </source>
</evidence>
<evidence type="ECO:0000256" key="4">
    <source>
        <dbReference type="ARBA" id="ARBA00022676"/>
    </source>
</evidence>
<dbReference type="AlphaFoldDB" id="A0A0P7VVN8"/>
<evidence type="ECO:0000313" key="17">
    <source>
        <dbReference type="EMBL" id="KPP78200.1"/>
    </source>
</evidence>
<dbReference type="PANTHER" id="PTHR45941">
    <property type="entry name" value="ALPHA-N-ACETYLGALACTOSAMINIDE ALPHA-2,6-SIALYLTRANSFERASE 2-LIKE-RELATED"/>
    <property type="match status" value="1"/>
</dbReference>
<evidence type="ECO:0000256" key="7">
    <source>
        <dbReference type="ARBA" id="ARBA00022968"/>
    </source>
</evidence>
<evidence type="ECO:0000256" key="12">
    <source>
        <dbReference type="ARBA" id="ARBA00023180"/>
    </source>
</evidence>
<proteinExistence type="inferred from homology"/>
<keyword evidence="12" id="KW-0325">Glycoprotein</keyword>
<name>A0A0P7VVN8_SCLFO</name>
<evidence type="ECO:0000256" key="3">
    <source>
        <dbReference type="ARBA" id="ARBA00006003"/>
    </source>
</evidence>
<reference evidence="17 18" key="1">
    <citation type="submission" date="2015-08" db="EMBL/GenBank/DDBJ databases">
        <title>The genome of the Asian arowana (Scleropages formosus).</title>
        <authorList>
            <person name="Tan M.H."/>
            <person name="Gan H.M."/>
            <person name="Croft L.J."/>
            <person name="Austin C.M."/>
        </authorList>
    </citation>
    <scope>NUCLEOTIDE SEQUENCE [LARGE SCALE GENOMIC DNA]</scope>
    <source>
        <strain evidence="17">Aro1</strain>
    </source>
</reference>
<keyword evidence="6" id="KW-0812">Transmembrane</keyword>
<comment type="pathway">
    <text evidence="2">Protein modification; protein glycosylation.</text>
</comment>
<comment type="catalytic activity">
    <reaction evidence="15">
        <text>a 3-O-[N-acetyl-alpha-neuraminyl-(2-&gt;3)-beta-D-galactosyl-(1-&gt;3)-N-acetyl-alpha-D-galactosaminyl]-L-threonyl-[protein] + CMP-N-acetyl-beta-neuraminate = a 3-O-{alpha-Neu5Ac-(2-&gt;3)-beta-D-Gal-(1-&gt;3)-[alpha-Neu5Ac-(2-&gt;6)]-alpha-D-GalNAc}-L-threonyl-[protein] + CMP + H(+)</text>
        <dbReference type="Rhea" id="RHEA:81659"/>
        <dbReference type="Rhea" id="RHEA-COMP:14417"/>
        <dbReference type="Rhea" id="RHEA-COMP:16763"/>
        <dbReference type="ChEBI" id="CHEBI:15378"/>
        <dbReference type="ChEBI" id="CHEBI:57812"/>
        <dbReference type="ChEBI" id="CHEBI:60377"/>
        <dbReference type="ChEBI" id="CHEBI:139598"/>
        <dbReference type="ChEBI" id="CHEBI:156398"/>
    </reaction>
    <physiologicalReaction direction="left-to-right" evidence="15">
        <dbReference type="Rhea" id="RHEA:81660"/>
    </physiologicalReaction>
</comment>
<evidence type="ECO:0000256" key="13">
    <source>
        <dbReference type="ARBA" id="ARBA00036348"/>
    </source>
</evidence>
<evidence type="ECO:0000256" key="16">
    <source>
        <dbReference type="ARBA" id="ARBA00052285"/>
    </source>
</evidence>
<keyword evidence="11" id="KW-1015">Disulfide bond</keyword>
<evidence type="ECO:0000256" key="8">
    <source>
        <dbReference type="ARBA" id="ARBA00022989"/>
    </source>
</evidence>
<keyword evidence="5" id="KW-0808">Transferase</keyword>
<dbReference type="InterPro" id="IPR001675">
    <property type="entry name" value="Glyco_trans_29"/>
</dbReference>
<evidence type="ECO:0000256" key="10">
    <source>
        <dbReference type="ARBA" id="ARBA00023136"/>
    </source>
</evidence>
<keyword evidence="10" id="KW-0472">Membrane</keyword>
<keyword evidence="7" id="KW-0735">Signal-anchor</keyword>
<dbReference type="Pfam" id="PF00777">
    <property type="entry name" value="Glyco_transf_29"/>
    <property type="match status" value="1"/>
</dbReference>
<evidence type="ECO:0000256" key="6">
    <source>
        <dbReference type="ARBA" id="ARBA00022692"/>
    </source>
</evidence>
<evidence type="ECO:0000256" key="15">
    <source>
        <dbReference type="ARBA" id="ARBA00050664"/>
    </source>
</evidence>
<evidence type="ECO:0000256" key="11">
    <source>
        <dbReference type="ARBA" id="ARBA00023157"/>
    </source>
</evidence>
<comment type="caution">
    <text evidence="17">The sequence shown here is derived from an EMBL/GenBank/DDBJ whole genome shotgun (WGS) entry which is preliminary data.</text>
</comment>
<comment type="catalytic activity">
    <reaction evidence="16">
        <text>a 3-O-[N-acetyl-alpha-D-galactosaminyl]-L-threonyl-[protein] + CMP-N-acetyl-beta-neuraminate = a 3-O-[N-acetyl-alpha-neuraminosyl-(2-&gt;6)-N-acetyl-alpha-D-galactosaminyl]-L-threonyl-[protein] + CMP + H(+)</text>
        <dbReference type="Rhea" id="RHEA:81643"/>
        <dbReference type="Rhea" id="RHEA-COMP:11689"/>
        <dbReference type="Rhea" id="RHEA-COMP:19720"/>
        <dbReference type="ChEBI" id="CHEBI:15378"/>
        <dbReference type="ChEBI" id="CHEBI:57812"/>
        <dbReference type="ChEBI" id="CHEBI:60377"/>
        <dbReference type="ChEBI" id="CHEBI:87075"/>
        <dbReference type="ChEBI" id="CHEBI:231970"/>
    </reaction>
    <physiologicalReaction direction="left-to-right" evidence="16">
        <dbReference type="Rhea" id="RHEA:81644"/>
    </physiologicalReaction>
</comment>
<evidence type="ECO:0000313" key="18">
    <source>
        <dbReference type="Proteomes" id="UP000034805"/>
    </source>
</evidence>
<comment type="catalytic activity">
    <reaction evidence="13">
        <text>a beta-D-galactosyl-(1-&gt;3)-N-acetyl-alpha-D-galactosaminyl derivative + CMP-N-acetyl-beta-neuraminate = a beta-D-galactosyl-(1-&gt;3)-[N-acetyl-alpha-neuraminyl-(2-&gt;6)]-N-acetyl-alpha-D-galactosaminyl derivative + CMP + H(+)</text>
        <dbReference type="Rhea" id="RHEA:11136"/>
        <dbReference type="ChEBI" id="CHEBI:15378"/>
        <dbReference type="ChEBI" id="CHEBI:57812"/>
        <dbReference type="ChEBI" id="CHEBI:60377"/>
        <dbReference type="ChEBI" id="CHEBI:133470"/>
        <dbReference type="ChEBI" id="CHEBI:140764"/>
        <dbReference type="EC" id="2.4.3.3"/>
    </reaction>
    <physiologicalReaction direction="left-to-right" evidence="13">
        <dbReference type="Rhea" id="RHEA:11137"/>
    </physiologicalReaction>
</comment>
<protein>
    <recommendedName>
        <fullName evidence="14">alpha-N-acetylgalactosaminide alpha-2,6-sialyltransferase</fullName>
        <ecNumber evidence="14">2.4.3.3</ecNumber>
    </recommendedName>
</protein>
<accession>A0A0P7VVN8</accession>
<dbReference type="EC" id="2.4.3.3" evidence="14"/>
<comment type="subcellular location">
    <subcellularLocation>
        <location evidence="1">Golgi apparatus membrane</location>
        <topology evidence="1">Single-pass type II membrane protein</topology>
    </subcellularLocation>
</comment>
<evidence type="ECO:0000256" key="5">
    <source>
        <dbReference type="ARBA" id="ARBA00022679"/>
    </source>
</evidence>
<dbReference type="GO" id="GO:0001665">
    <property type="term" value="F:alpha-N-acetylgalactosaminide alpha-2,6-sialyltransferase activity"/>
    <property type="evidence" value="ECO:0007669"/>
    <property type="project" value="UniProtKB-EC"/>
</dbReference>
<dbReference type="GO" id="GO:0006493">
    <property type="term" value="P:protein O-linked glycosylation"/>
    <property type="evidence" value="ECO:0007669"/>
    <property type="project" value="TreeGrafter"/>
</dbReference>
<dbReference type="PANTHER" id="PTHR45941:SF5">
    <property type="entry name" value="ALPHA-N-ACETYLGALACTOSAMINIDE ALPHA-2,6-SIALYLTRANSFERASE 2"/>
    <property type="match status" value="1"/>
</dbReference>
<dbReference type="EMBL" id="JARO02000541">
    <property type="protein sequence ID" value="KPP78200.1"/>
    <property type="molecule type" value="Genomic_DNA"/>
</dbReference>
<dbReference type="Gene3D" id="3.90.1480.20">
    <property type="entry name" value="Glycosyl transferase family 29"/>
    <property type="match status" value="1"/>
</dbReference>
<keyword evidence="8" id="KW-1133">Transmembrane helix</keyword>
<keyword evidence="9" id="KW-0333">Golgi apparatus</keyword>
<dbReference type="GO" id="GO:0000139">
    <property type="term" value="C:Golgi membrane"/>
    <property type="evidence" value="ECO:0007669"/>
    <property type="project" value="UniProtKB-SubCell"/>
</dbReference>
<keyword evidence="4" id="KW-0328">Glycosyltransferase</keyword>
<evidence type="ECO:0000256" key="2">
    <source>
        <dbReference type="ARBA" id="ARBA00004922"/>
    </source>
</evidence>
<evidence type="ECO:0000256" key="1">
    <source>
        <dbReference type="ARBA" id="ARBA00004323"/>
    </source>
</evidence>
<dbReference type="InterPro" id="IPR038578">
    <property type="entry name" value="GT29-like_sf"/>
</dbReference>